<sequence length="59" mass="6640">MLVHSGAGFTVPQPLSRRPSLDSYVPRASTPRHHRSRTCTPTRLMTQVLMKLVLLLEAQ</sequence>
<proteinExistence type="predicted"/>
<evidence type="ECO:0000313" key="2">
    <source>
        <dbReference type="Proteomes" id="UP001062846"/>
    </source>
</evidence>
<keyword evidence="2" id="KW-1185">Reference proteome</keyword>
<dbReference type="Proteomes" id="UP001062846">
    <property type="component" value="Chromosome 12"/>
</dbReference>
<organism evidence="1 2">
    <name type="scientific">Rhododendron molle</name>
    <name type="common">Chinese azalea</name>
    <name type="synonym">Azalea mollis</name>
    <dbReference type="NCBI Taxonomy" id="49168"/>
    <lineage>
        <taxon>Eukaryota</taxon>
        <taxon>Viridiplantae</taxon>
        <taxon>Streptophyta</taxon>
        <taxon>Embryophyta</taxon>
        <taxon>Tracheophyta</taxon>
        <taxon>Spermatophyta</taxon>
        <taxon>Magnoliopsida</taxon>
        <taxon>eudicotyledons</taxon>
        <taxon>Gunneridae</taxon>
        <taxon>Pentapetalae</taxon>
        <taxon>asterids</taxon>
        <taxon>Ericales</taxon>
        <taxon>Ericaceae</taxon>
        <taxon>Ericoideae</taxon>
        <taxon>Rhodoreae</taxon>
        <taxon>Rhododendron</taxon>
    </lineage>
</organism>
<protein>
    <submittedName>
        <fullName evidence="1">Uncharacterized protein</fullName>
    </submittedName>
</protein>
<comment type="caution">
    <text evidence="1">The sequence shown here is derived from an EMBL/GenBank/DDBJ whole genome shotgun (WGS) entry which is preliminary data.</text>
</comment>
<evidence type="ECO:0000313" key="1">
    <source>
        <dbReference type="EMBL" id="KAI8528160.1"/>
    </source>
</evidence>
<dbReference type="EMBL" id="CM046399">
    <property type="protein sequence ID" value="KAI8528160.1"/>
    <property type="molecule type" value="Genomic_DNA"/>
</dbReference>
<reference evidence="1" key="1">
    <citation type="submission" date="2022-02" db="EMBL/GenBank/DDBJ databases">
        <title>Plant Genome Project.</title>
        <authorList>
            <person name="Zhang R.-G."/>
        </authorList>
    </citation>
    <scope>NUCLEOTIDE SEQUENCE</scope>
    <source>
        <strain evidence="1">AT1</strain>
    </source>
</reference>
<accession>A0ACC0LHG4</accession>
<gene>
    <name evidence="1" type="ORF">RHMOL_Rhmol12G0129400</name>
</gene>
<name>A0ACC0LHG4_RHOML</name>